<dbReference type="SUPFAM" id="SSF55729">
    <property type="entry name" value="Acyl-CoA N-acyltransferases (Nat)"/>
    <property type="match status" value="1"/>
</dbReference>
<reference evidence="16 17" key="1">
    <citation type="journal article" date="2018" name="Front. Microbiol.">
        <title>Prospects for Fungal Bioremediation of Acidic Radioactive Waste Sites: Characterization and Genome Sequence of Rhodotorula taiwanensis MD1149.</title>
        <authorList>
            <person name="Tkavc R."/>
            <person name="Matrosova V.Y."/>
            <person name="Grichenko O.E."/>
            <person name="Gostincar C."/>
            <person name="Volpe R.P."/>
            <person name="Klimenkova P."/>
            <person name="Gaidamakova E.K."/>
            <person name="Zhou C.E."/>
            <person name="Stewart B.J."/>
            <person name="Lyman M.G."/>
            <person name="Malfatti S.A."/>
            <person name="Rubinfeld B."/>
            <person name="Courtot M."/>
            <person name="Singh J."/>
            <person name="Dalgard C.L."/>
            <person name="Hamilton T."/>
            <person name="Frey K.G."/>
            <person name="Gunde-Cimerman N."/>
            <person name="Dugan L."/>
            <person name="Daly M.J."/>
        </authorList>
    </citation>
    <scope>NUCLEOTIDE SEQUENCE [LARGE SCALE GENOMIC DNA]</scope>
    <source>
        <strain evidence="16 17">MD1149</strain>
    </source>
</reference>
<evidence type="ECO:0000256" key="14">
    <source>
        <dbReference type="SAM" id="MobiDB-lite"/>
    </source>
</evidence>
<dbReference type="AlphaFoldDB" id="A0A2S5BFL0"/>
<accession>A0A2S5BFL0</accession>
<evidence type="ECO:0000313" key="16">
    <source>
        <dbReference type="EMBL" id="POY75558.1"/>
    </source>
</evidence>
<dbReference type="GO" id="GO:0035267">
    <property type="term" value="C:NuA4 histone acetyltransferase complex"/>
    <property type="evidence" value="ECO:0007669"/>
    <property type="project" value="TreeGrafter"/>
</dbReference>
<evidence type="ECO:0000256" key="8">
    <source>
        <dbReference type="ARBA" id="ARBA00022990"/>
    </source>
</evidence>
<dbReference type="Gene3D" id="3.30.60.60">
    <property type="entry name" value="N-acetyl transferase-like"/>
    <property type="match status" value="1"/>
</dbReference>
<comment type="caution">
    <text evidence="16">The sequence shown here is derived from an EMBL/GenBank/DDBJ whole genome shotgun (WGS) entry which is preliminary data.</text>
</comment>
<sequence length="772" mass="82650">MDDAAMEAAPANASLNAAAPAVAASTSVALPHLNGSEPAVVLGKKRAREVDSLASPAPPLPSDPLASTNHSTSTASAAAAVAAATPNADALAHIDLVVYAGYEIRAEYPSPYPLDELPGIAPSSSSSAQVAHSGNTTNCSSGTTTARRASNAARAGGRKSAEPSPAPLPTSLQNGLPPSATSDRSTRPQEPATFPSIFADSRPISPELGAVMPEQEAAASGRPELPEPSEGGEQNALTGDDSLSARETIDDGGSNLSQPVVSEVNLTAEGDGAEPSAVAEPVQPVASTSTLPLEPISSVSQPSPAPASPSNIPTSRGNRGRFLPKPAGETVKAKRAAERAARLAAEAAGGPAVPHMTQRQQRELARKAREERDRENKGKQAPQSEVRLLVCDRCFKYMALPAAYLAHQKECQVTKPPGRRVYQRGATSIWEIDGSHAKLYCQNLCLFAKLFIEHKYMFFDVDSFTFYLLTEAMGKQEWVLGYFSKEKISYDDYNLACIVVFPPFRQRGWATLLIEFSYELSRRFSATPGTPERPLSELGQRGYLAFWISVLVRYFRAVFALRDRPPLIDTVISDQSRMSLSPSKNSQADDEDMERERKKRLRRSKGWEGELPSGAKSLALSPAKAFTLRPLPPVSADTPSSLVKIGGVDGDEVFSYATSLDELAQAVNMRPDDVAYALVESGLARWRQGDEEDQQQSPEGDVKMEDVDDATELAGPRAPQAAGEAEESSKTASMPVAQELELLITPELVEEVARAKTVKPMPMLDVAYVCNL</sequence>
<keyword evidence="7" id="KW-0862">Zinc</keyword>
<dbReference type="GO" id="GO:0046972">
    <property type="term" value="F:histone H4K16 acetyltransferase activity"/>
    <property type="evidence" value="ECO:0007669"/>
    <property type="project" value="TreeGrafter"/>
</dbReference>
<keyword evidence="9" id="KW-0805">Transcription regulation</keyword>
<organism evidence="16 17">
    <name type="scientific">Rhodotorula taiwanensis</name>
    <dbReference type="NCBI Taxonomy" id="741276"/>
    <lineage>
        <taxon>Eukaryota</taxon>
        <taxon>Fungi</taxon>
        <taxon>Dikarya</taxon>
        <taxon>Basidiomycota</taxon>
        <taxon>Pucciniomycotina</taxon>
        <taxon>Microbotryomycetes</taxon>
        <taxon>Sporidiobolales</taxon>
        <taxon>Sporidiobolaceae</taxon>
        <taxon>Rhodotorula</taxon>
    </lineage>
</organism>
<keyword evidence="4" id="KW-0808">Transferase</keyword>
<keyword evidence="12" id="KW-0012">Acyltransferase</keyword>
<dbReference type="Pfam" id="PF01853">
    <property type="entry name" value="MOZ_SAS"/>
    <property type="match status" value="1"/>
</dbReference>
<evidence type="ECO:0000256" key="2">
    <source>
        <dbReference type="ARBA" id="ARBA00010107"/>
    </source>
</evidence>
<dbReference type="GO" id="GO:0008270">
    <property type="term" value="F:zinc ion binding"/>
    <property type="evidence" value="ECO:0007669"/>
    <property type="project" value="UniProtKB-KW"/>
</dbReference>
<feature type="domain" description="MYST-type HAT" evidence="15">
    <location>
        <begin position="354"/>
        <end position="716"/>
    </location>
</feature>
<keyword evidence="17" id="KW-1185">Reference proteome</keyword>
<feature type="compositionally biased region" description="Polar residues" evidence="14">
    <location>
        <begin position="170"/>
        <end position="183"/>
    </location>
</feature>
<keyword evidence="6" id="KW-0863">Zinc-finger</keyword>
<dbReference type="GO" id="GO:0006355">
    <property type="term" value="P:regulation of DNA-templated transcription"/>
    <property type="evidence" value="ECO:0007669"/>
    <property type="project" value="InterPro"/>
</dbReference>
<dbReference type="Proteomes" id="UP000237144">
    <property type="component" value="Unassembled WGS sequence"/>
</dbReference>
<evidence type="ECO:0000259" key="15">
    <source>
        <dbReference type="PROSITE" id="PS51726"/>
    </source>
</evidence>
<evidence type="ECO:0000256" key="3">
    <source>
        <dbReference type="ARBA" id="ARBA00013184"/>
    </source>
</evidence>
<dbReference type="InterPro" id="IPR036388">
    <property type="entry name" value="WH-like_DNA-bd_sf"/>
</dbReference>
<keyword evidence="11" id="KW-0539">Nucleus</keyword>
<evidence type="ECO:0000256" key="1">
    <source>
        <dbReference type="ARBA" id="ARBA00004123"/>
    </source>
</evidence>
<feature type="region of interest" description="Disordered" evidence="14">
    <location>
        <begin position="578"/>
        <end position="614"/>
    </location>
</feature>
<dbReference type="InterPro" id="IPR050603">
    <property type="entry name" value="MYST_HAT"/>
</dbReference>
<evidence type="ECO:0000313" key="17">
    <source>
        <dbReference type="Proteomes" id="UP000237144"/>
    </source>
</evidence>
<evidence type="ECO:0000256" key="6">
    <source>
        <dbReference type="ARBA" id="ARBA00022771"/>
    </source>
</evidence>
<keyword evidence="10" id="KW-0804">Transcription</keyword>
<evidence type="ECO:0000256" key="7">
    <source>
        <dbReference type="ARBA" id="ARBA00022833"/>
    </source>
</evidence>
<proteinExistence type="inferred from homology"/>
<dbReference type="InterPro" id="IPR016181">
    <property type="entry name" value="Acyl_CoA_acyltransferase"/>
</dbReference>
<evidence type="ECO:0000256" key="10">
    <source>
        <dbReference type="ARBA" id="ARBA00023163"/>
    </source>
</evidence>
<dbReference type="EMBL" id="PJQD01000014">
    <property type="protein sequence ID" value="POY75558.1"/>
    <property type="molecule type" value="Genomic_DNA"/>
</dbReference>
<dbReference type="STRING" id="741276.A0A2S5BFL0"/>
<protein>
    <recommendedName>
        <fullName evidence="3">histone acetyltransferase</fullName>
        <ecNumber evidence="3">2.3.1.48</ecNumber>
    </recommendedName>
</protein>
<name>A0A2S5BFL0_9BASI</name>
<dbReference type="PANTHER" id="PTHR10615">
    <property type="entry name" value="HISTONE ACETYLTRANSFERASE"/>
    <property type="match status" value="1"/>
</dbReference>
<evidence type="ECO:0000256" key="4">
    <source>
        <dbReference type="ARBA" id="ARBA00022679"/>
    </source>
</evidence>
<dbReference type="OrthoDB" id="787137at2759"/>
<comment type="similarity">
    <text evidence="2">Belongs to the MYST (SAS/MOZ) family.</text>
</comment>
<dbReference type="InterPro" id="IPR002717">
    <property type="entry name" value="HAT_MYST-type"/>
</dbReference>
<dbReference type="EC" id="2.3.1.48" evidence="3"/>
<feature type="compositionally biased region" description="Basic and acidic residues" evidence="14">
    <location>
        <begin position="360"/>
        <end position="378"/>
    </location>
</feature>
<keyword evidence="8" id="KW-0007">Acetylation</keyword>
<feature type="compositionally biased region" description="Low complexity" evidence="14">
    <location>
        <begin position="295"/>
        <end position="315"/>
    </location>
</feature>
<dbReference type="PROSITE" id="PS51726">
    <property type="entry name" value="MYST_HAT"/>
    <property type="match status" value="1"/>
</dbReference>
<keyword evidence="5" id="KW-0479">Metal-binding</keyword>
<evidence type="ECO:0000256" key="11">
    <source>
        <dbReference type="ARBA" id="ARBA00023242"/>
    </source>
</evidence>
<feature type="compositionally biased region" description="Low complexity" evidence="14">
    <location>
        <begin position="123"/>
        <end position="155"/>
    </location>
</feature>
<feature type="compositionally biased region" description="Low complexity" evidence="14">
    <location>
        <begin position="342"/>
        <end position="354"/>
    </location>
</feature>
<comment type="subcellular location">
    <subcellularLocation>
        <location evidence="1">Nucleus</location>
    </subcellularLocation>
</comment>
<evidence type="ECO:0000256" key="13">
    <source>
        <dbReference type="PIRSR" id="PIRSR602717-51"/>
    </source>
</evidence>
<gene>
    <name evidence="16" type="ORF">BMF94_1461</name>
</gene>
<feature type="region of interest" description="Disordered" evidence="14">
    <location>
        <begin position="50"/>
        <end position="71"/>
    </location>
</feature>
<evidence type="ECO:0000256" key="5">
    <source>
        <dbReference type="ARBA" id="ARBA00022723"/>
    </source>
</evidence>
<evidence type="ECO:0000256" key="12">
    <source>
        <dbReference type="ARBA" id="ARBA00023315"/>
    </source>
</evidence>
<feature type="region of interest" description="Disordered" evidence="14">
    <location>
        <begin position="686"/>
        <end position="734"/>
    </location>
</feature>
<feature type="region of interest" description="Disordered" evidence="14">
    <location>
        <begin position="119"/>
        <end position="382"/>
    </location>
</feature>
<dbReference type="PANTHER" id="PTHR10615:SF219">
    <property type="entry name" value="HISTONE ACETYLTRANSFERASE KAT5"/>
    <property type="match status" value="1"/>
</dbReference>
<dbReference type="Gene3D" id="1.10.10.10">
    <property type="entry name" value="Winged helix-like DNA-binding domain superfamily/Winged helix DNA-binding domain"/>
    <property type="match status" value="1"/>
</dbReference>
<dbReference type="Gene3D" id="3.40.630.30">
    <property type="match status" value="1"/>
</dbReference>
<feature type="active site" description="Proton donor/acceptor" evidence="13">
    <location>
        <position position="532"/>
    </location>
</feature>
<dbReference type="GO" id="GO:0005634">
    <property type="term" value="C:nucleus"/>
    <property type="evidence" value="ECO:0007669"/>
    <property type="project" value="UniProtKB-SubCell"/>
</dbReference>
<evidence type="ECO:0000256" key="9">
    <source>
        <dbReference type="ARBA" id="ARBA00023015"/>
    </source>
</evidence>
<feature type="compositionally biased region" description="Basic and acidic residues" evidence="14">
    <location>
        <begin position="331"/>
        <end position="341"/>
    </location>
</feature>